<keyword evidence="2" id="KW-1185">Reference proteome</keyword>
<evidence type="ECO:0000313" key="2">
    <source>
        <dbReference type="Proteomes" id="UP000594205"/>
    </source>
</evidence>
<dbReference type="RefSeq" id="WP_194048764.1">
    <property type="nucleotide sequence ID" value="NZ_CP063373.1"/>
</dbReference>
<dbReference type="EMBL" id="CP063373">
    <property type="protein sequence ID" value="QOV40177.1"/>
    <property type="molecule type" value="Genomic_DNA"/>
</dbReference>
<dbReference type="AlphaFoldDB" id="A0A7M2SV03"/>
<dbReference type="Proteomes" id="UP000594205">
    <property type="component" value="Chromosome"/>
</dbReference>
<gene>
    <name evidence="1" type="ORF">IM697_18310</name>
</gene>
<name>A0A7M2SV03_9ACTN</name>
<accession>A0A7M2SV03</accession>
<organism evidence="1 2">
    <name type="scientific">Streptomyces ferrugineus</name>
    <dbReference type="NCBI Taxonomy" id="1413221"/>
    <lineage>
        <taxon>Bacteria</taxon>
        <taxon>Bacillati</taxon>
        <taxon>Actinomycetota</taxon>
        <taxon>Actinomycetes</taxon>
        <taxon>Kitasatosporales</taxon>
        <taxon>Streptomycetaceae</taxon>
        <taxon>Streptomyces</taxon>
    </lineage>
</organism>
<proteinExistence type="predicted"/>
<dbReference type="KEGG" id="sfeu:IM697_18310"/>
<evidence type="ECO:0000313" key="1">
    <source>
        <dbReference type="EMBL" id="QOV40177.1"/>
    </source>
</evidence>
<reference evidence="1 2" key="1">
    <citation type="submission" date="2020-10" db="EMBL/GenBank/DDBJ databases">
        <title>Streptomyces ferrugineus complate genome analysis.</title>
        <authorList>
            <person name="Anwar N."/>
        </authorList>
    </citation>
    <scope>NUCLEOTIDE SEQUENCE [LARGE SCALE GENOMIC DNA]</scope>
    <source>
        <strain evidence="1 2">CCTCC AA2014009</strain>
    </source>
</reference>
<sequence>MTQQQHYWNGTRVPYITAWTGEVLPQPPVIRIVGRGGEGIGYEDEHPVTDRRHEALWVRSGLAQGRGRPDFNRINTHRQKRAVRYSLCQVCGDTALGWRADDERTLHLVGAATPIAEGETTAAPPVHPLCAVEAIENCPPLGRGHAAALVEYNPLWGVAGVVHDPVTLAPLPSPGSRPGDLQHVHVGDKEIRWTLANFTVVSLHGVKAVSPEELRAMAAEEAKWRDAA</sequence>
<protein>
    <submittedName>
        <fullName evidence="1">Uncharacterized protein</fullName>
    </submittedName>
</protein>